<evidence type="ECO:0000313" key="9">
    <source>
        <dbReference type="EMBL" id="OIJ21344.1"/>
    </source>
</evidence>
<dbReference type="SMART" id="SM00382">
    <property type="entry name" value="AAA"/>
    <property type="match status" value="1"/>
</dbReference>
<protein>
    <submittedName>
        <fullName evidence="9">Export ABC transporter ATP-binding protein</fullName>
    </submittedName>
</protein>
<evidence type="ECO:0000256" key="3">
    <source>
        <dbReference type="ARBA" id="ARBA00022692"/>
    </source>
</evidence>
<dbReference type="GO" id="GO:0005524">
    <property type="term" value="F:ATP binding"/>
    <property type="evidence" value="ECO:0007669"/>
    <property type="project" value="UniProtKB-KW"/>
</dbReference>
<keyword evidence="10" id="KW-1185">Reference proteome</keyword>
<comment type="caution">
    <text evidence="9">The sequence shown here is derived from an EMBL/GenBank/DDBJ whole genome shotgun (WGS) entry which is preliminary data.</text>
</comment>
<dbReference type="STRING" id="472963.BKP45_00755"/>
<dbReference type="PANTHER" id="PTHR43582:SF2">
    <property type="entry name" value="LINEARMYCIN RESISTANCE ATP-BINDING PROTEIN LNRL"/>
    <property type="match status" value="1"/>
</dbReference>
<keyword evidence="4" id="KW-0547">Nucleotide-binding</keyword>
<accession>A0A1S2M9Q0</accession>
<evidence type="ECO:0000256" key="1">
    <source>
        <dbReference type="ARBA" id="ARBA00004141"/>
    </source>
</evidence>
<feature type="domain" description="ABC transporter" evidence="8">
    <location>
        <begin position="3"/>
        <end position="234"/>
    </location>
</feature>
<dbReference type="GO" id="GO:0016887">
    <property type="term" value="F:ATP hydrolysis activity"/>
    <property type="evidence" value="ECO:0007669"/>
    <property type="project" value="InterPro"/>
</dbReference>
<organism evidence="9 10">
    <name type="scientific">Anaerobacillus alkalidiazotrophicus</name>
    <dbReference type="NCBI Taxonomy" id="472963"/>
    <lineage>
        <taxon>Bacteria</taxon>
        <taxon>Bacillati</taxon>
        <taxon>Bacillota</taxon>
        <taxon>Bacilli</taxon>
        <taxon>Bacillales</taxon>
        <taxon>Bacillaceae</taxon>
        <taxon>Anaerobacillus</taxon>
    </lineage>
</organism>
<dbReference type="SUPFAM" id="SSF52540">
    <property type="entry name" value="P-loop containing nucleoside triphosphate hydrolases"/>
    <property type="match status" value="1"/>
</dbReference>
<dbReference type="Proteomes" id="UP000180057">
    <property type="component" value="Unassembled WGS sequence"/>
</dbReference>
<evidence type="ECO:0000256" key="6">
    <source>
        <dbReference type="ARBA" id="ARBA00022989"/>
    </source>
</evidence>
<dbReference type="PROSITE" id="PS50893">
    <property type="entry name" value="ABC_TRANSPORTER_2"/>
    <property type="match status" value="1"/>
</dbReference>
<dbReference type="FunFam" id="3.40.50.300:FF:000335">
    <property type="entry name" value="ATP binding cassette subfamily A member 5"/>
    <property type="match status" value="1"/>
</dbReference>
<evidence type="ECO:0000256" key="7">
    <source>
        <dbReference type="ARBA" id="ARBA00023136"/>
    </source>
</evidence>
<name>A0A1S2M9Q0_9BACI</name>
<keyword evidence="3" id="KW-0812">Transmembrane</keyword>
<dbReference type="InterPro" id="IPR017871">
    <property type="entry name" value="ABC_transporter-like_CS"/>
</dbReference>
<proteinExistence type="predicted"/>
<dbReference type="RefSeq" id="WP_071387963.1">
    <property type="nucleotide sequence ID" value="NZ_MLQS01000001.1"/>
</dbReference>
<evidence type="ECO:0000256" key="4">
    <source>
        <dbReference type="ARBA" id="ARBA00022741"/>
    </source>
</evidence>
<gene>
    <name evidence="9" type="ORF">BKP45_00755</name>
</gene>
<dbReference type="InterPro" id="IPR025302">
    <property type="entry name" value="DrrA1/2-like_C"/>
</dbReference>
<sequence length="311" mass="35026">MVIEAVELVKSYKKVEAVKGVNLFIEKGEIVGLLGPNGAGKSTIISMISSLIKPTSGDILVKGKSVAKNPNEIRPILGVVPQDIALFLEFTAKENMYFFGRAYGLRGKKLTEKVQEILELVGLTERQNEQIKTYSGGMKRRLNIAVALLHEPEMIIMDEPTVGIDPQSRNYILETIRNLNREKKMTVLYTSHYMEEVEYLCDRLYIMDRGEIIVSGTKEEIKGILSQEQTVDIKVEEDSEMFYQSLRKYPGISSVTISNQIISIIAPKKAQLLEDIIEIAKNSGTKLLSFELQTPSLEDVFLHLTGRKLRD</sequence>
<comment type="subcellular location">
    <subcellularLocation>
        <location evidence="1">Membrane</location>
        <topology evidence="1">Multi-pass membrane protein</topology>
    </subcellularLocation>
</comment>
<evidence type="ECO:0000259" key="8">
    <source>
        <dbReference type="PROSITE" id="PS50893"/>
    </source>
</evidence>
<dbReference type="GO" id="GO:0016020">
    <property type="term" value="C:membrane"/>
    <property type="evidence" value="ECO:0007669"/>
    <property type="project" value="UniProtKB-SubCell"/>
</dbReference>
<keyword evidence="7" id="KW-0472">Membrane</keyword>
<reference evidence="9 10" key="1">
    <citation type="submission" date="2016-10" db="EMBL/GenBank/DDBJ databases">
        <title>Draft genome sequences of four alkaliphilic bacteria belonging to the Anaerobacillus genus.</title>
        <authorList>
            <person name="Bassil N.M."/>
            <person name="Lloyd J.R."/>
        </authorList>
    </citation>
    <scope>NUCLEOTIDE SEQUENCE [LARGE SCALE GENOMIC DNA]</scope>
    <source>
        <strain evidence="9 10">DSM 22531</strain>
    </source>
</reference>
<dbReference type="PANTHER" id="PTHR43582">
    <property type="entry name" value="LINEARMYCIN RESISTANCE ATP-BINDING PROTEIN LNRL"/>
    <property type="match status" value="1"/>
</dbReference>
<keyword evidence="2" id="KW-0813">Transport</keyword>
<dbReference type="OrthoDB" id="9804819at2"/>
<dbReference type="Pfam" id="PF13732">
    <property type="entry name" value="DrrA1-3_C"/>
    <property type="match status" value="1"/>
</dbReference>
<keyword evidence="5 9" id="KW-0067">ATP-binding</keyword>
<dbReference type="Gene3D" id="3.40.50.300">
    <property type="entry name" value="P-loop containing nucleotide triphosphate hydrolases"/>
    <property type="match status" value="1"/>
</dbReference>
<dbReference type="InterPro" id="IPR003439">
    <property type="entry name" value="ABC_transporter-like_ATP-bd"/>
</dbReference>
<evidence type="ECO:0000256" key="2">
    <source>
        <dbReference type="ARBA" id="ARBA00022448"/>
    </source>
</evidence>
<evidence type="ECO:0000313" key="10">
    <source>
        <dbReference type="Proteomes" id="UP000180057"/>
    </source>
</evidence>
<dbReference type="InterPro" id="IPR003593">
    <property type="entry name" value="AAA+_ATPase"/>
</dbReference>
<dbReference type="Pfam" id="PF00005">
    <property type="entry name" value="ABC_tran"/>
    <property type="match status" value="1"/>
</dbReference>
<dbReference type="EMBL" id="MLQS01000001">
    <property type="protein sequence ID" value="OIJ21344.1"/>
    <property type="molecule type" value="Genomic_DNA"/>
</dbReference>
<dbReference type="InterPro" id="IPR027417">
    <property type="entry name" value="P-loop_NTPase"/>
</dbReference>
<dbReference type="PROSITE" id="PS00211">
    <property type="entry name" value="ABC_TRANSPORTER_1"/>
    <property type="match status" value="1"/>
</dbReference>
<keyword evidence="6" id="KW-1133">Transmembrane helix</keyword>
<dbReference type="AlphaFoldDB" id="A0A1S2M9Q0"/>
<evidence type="ECO:0000256" key="5">
    <source>
        <dbReference type="ARBA" id="ARBA00022840"/>
    </source>
</evidence>